<evidence type="ECO:0000256" key="1">
    <source>
        <dbReference type="SAM" id="MobiDB-lite"/>
    </source>
</evidence>
<dbReference type="OrthoDB" id="1749943at2759"/>
<keyword evidence="3" id="KW-1185">Reference proteome</keyword>
<dbReference type="AlphaFoldDB" id="A0A2G2XLK6"/>
<protein>
    <submittedName>
        <fullName evidence="2">Uncharacterized protein</fullName>
    </submittedName>
</protein>
<name>A0A2G2XLK6_CAPBA</name>
<accession>A0A2G2XLK6</accession>
<dbReference type="STRING" id="33114.A0A2G2XLK6"/>
<evidence type="ECO:0000313" key="3">
    <source>
        <dbReference type="Proteomes" id="UP000224567"/>
    </source>
</evidence>
<reference evidence="3" key="2">
    <citation type="journal article" date="2017" name="J. Anim. Genet.">
        <title>Multiple reference genome sequences of hot pepper reveal the massive evolution of plant disease resistance genes by retroduplication.</title>
        <authorList>
            <person name="Kim S."/>
            <person name="Park J."/>
            <person name="Yeom S.-I."/>
            <person name="Kim Y.-M."/>
            <person name="Seo E."/>
            <person name="Kim K.-T."/>
            <person name="Kim M.-S."/>
            <person name="Lee J.M."/>
            <person name="Cheong K."/>
            <person name="Shin H.-S."/>
            <person name="Kim S.-B."/>
            <person name="Han K."/>
            <person name="Lee J."/>
            <person name="Park M."/>
            <person name="Lee H.-A."/>
            <person name="Lee H.-Y."/>
            <person name="Lee Y."/>
            <person name="Oh S."/>
            <person name="Lee J.H."/>
            <person name="Choi E."/>
            <person name="Choi E."/>
            <person name="Lee S.E."/>
            <person name="Jeon J."/>
            <person name="Kim H."/>
            <person name="Choi G."/>
            <person name="Song H."/>
            <person name="Lee J."/>
            <person name="Lee S.-C."/>
            <person name="Kwon J.-K."/>
            <person name="Lee H.-Y."/>
            <person name="Koo N."/>
            <person name="Hong Y."/>
            <person name="Kim R.W."/>
            <person name="Kang W.-H."/>
            <person name="Huh J.H."/>
            <person name="Kang B.-C."/>
            <person name="Yang T.-J."/>
            <person name="Lee Y.-H."/>
            <person name="Bennetzen J.L."/>
            <person name="Choi D."/>
        </authorList>
    </citation>
    <scope>NUCLEOTIDE SEQUENCE [LARGE SCALE GENOMIC DNA]</scope>
    <source>
        <strain evidence="3">cv. PBC81</strain>
    </source>
</reference>
<organism evidence="2 3">
    <name type="scientific">Capsicum baccatum</name>
    <name type="common">Peruvian pepper</name>
    <dbReference type="NCBI Taxonomy" id="33114"/>
    <lineage>
        <taxon>Eukaryota</taxon>
        <taxon>Viridiplantae</taxon>
        <taxon>Streptophyta</taxon>
        <taxon>Embryophyta</taxon>
        <taxon>Tracheophyta</taxon>
        <taxon>Spermatophyta</taxon>
        <taxon>Magnoliopsida</taxon>
        <taxon>eudicotyledons</taxon>
        <taxon>Gunneridae</taxon>
        <taxon>Pentapetalae</taxon>
        <taxon>asterids</taxon>
        <taxon>lamiids</taxon>
        <taxon>Solanales</taxon>
        <taxon>Solanaceae</taxon>
        <taxon>Solanoideae</taxon>
        <taxon>Capsiceae</taxon>
        <taxon>Capsicum</taxon>
    </lineage>
</organism>
<reference evidence="2 3" key="1">
    <citation type="journal article" date="2017" name="Genome Biol.">
        <title>New reference genome sequences of hot pepper reveal the massive evolution of plant disease-resistance genes by retroduplication.</title>
        <authorList>
            <person name="Kim S."/>
            <person name="Park J."/>
            <person name="Yeom S.I."/>
            <person name="Kim Y.M."/>
            <person name="Seo E."/>
            <person name="Kim K.T."/>
            <person name="Kim M.S."/>
            <person name="Lee J.M."/>
            <person name="Cheong K."/>
            <person name="Shin H.S."/>
            <person name="Kim S.B."/>
            <person name="Han K."/>
            <person name="Lee J."/>
            <person name="Park M."/>
            <person name="Lee H.A."/>
            <person name="Lee H.Y."/>
            <person name="Lee Y."/>
            <person name="Oh S."/>
            <person name="Lee J.H."/>
            <person name="Choi E."/>
            <person name="Choi E."/>
            <person name="Lee S.E."/>
            <person name="Jeon J."/>
            <person name="Kim H."/>
            <person name="Choi G."/>
            <person name="Song H."/>
            <person name="Lee J."/>
            <person name="Lee S.C."/>
            <person name="Kwon J.K."/>
            <person name="Lee H.Y."/>
            <person name="Koo N."/>
            <person name="Hong Y."/>
            <person name="Kim R.W."/>
            <person name="Kang W.H."/>
            <person name="Huh J.H."/>
            <person name="Kang B.C."/>
            <person name="Yang T.J."/>
            <person name="Lee Y.H."/>
            <person name="Bennetzen J.L."/>
            <person name="Choi D."/>
        </authorList>
    </citation>
    <scope>NUCLEOTIDE SEQUENCE [LARGE SCALE GENOMIC DNA]</scope>
    <source>
        <strain evidence="3">cv. PBC81</strain>
    </source>
</reference>
<comment type="caution">
    <text evidence="2">The sequence shown here is derived from an EMBL/GenBank/DDBJ whole genome shotgun (WGS) entry which is preliminary data.</text>
</comment>
<dbReference type="EMBL" id="MLFT02000001">
    <property type="protein sequence ID" value="PHT58376.1"/>
    <property type="molecule type" value="Genomic_DNA"/>
</dbReference>
<feature type="compositionally biased region" description="Basic residues" evidence="1">
    <location>
        <begin position="143"/>
        <end position="155"/>
    </location>
</feature>
<evidence type="ECO:0000313" key="2">
    <source>
        <dbReference type="EMBL" id="PHT58376.1"/>
    </source>
</evidence>
<feature type="compositionally biased region" description="Low complexity" evidence="1">
    <location>
        <begin position="109"/>
        <end position="123"/>
    </location>
</feature>
<gene>
    <name evidence="2" type="ORF">CQW23_00739</name>
</gene>
<feature type="compositionally biased region" description="Basic and acidic residues" evidence="1">
    <location>
        <begin position="156"/>
        <end position="175"/>
    </location>
</feature>
<feature type="region of interest" description="Disordered" evidence="1">
    <location>
        <begin position="19"/>
        <end position="70"/>
    </location>
</feature>
<proteinExistence type="predicted"/>
<feature type="compositionally biased region" description="Acidic residues" evidence="1">
    <location>
        <begin position="53"/>
        <end position="65"/>
    </location>
</feature>
<sequence length="308" mass="33827">MVEESTDFGSDKTIMRILEDGSMVRNRDKGQKKGGQWEMDDDIPKQPFIKEISDDDDNSEEEANDSDVVAIREAAAGSAVNTESGSWSNVGSIGFKSPVLNVADESECKASSSDSESEASSSESESKASSDEDNDDPNDKNYRIHKSSSSKKSAYRRCDFDNEESKDGDKSKDDDLSCPIEQDINEEGKKESNGWEIVPFLVVEGEKCYFSQYSRCIHTGATGLGQYGIYSKKLRSHSASSPTLSNVINSDSIVEQAIQVSLDDFQEAAPPSIVNTYPLVDFTLFYSVIQFASLYPSSTAGYLLQFKA</sequence>
<dbReference type="Proteomes" id="UP000224567">
    <property type="component" value="Unassembled WGS sequence"/>
</dbReference>
<feature type="region of interest" description="Disordered" evidence="1">
    <location>
        <begin position="104"/>
        <end position="178"/>
    </location>
</feature>